<dbReference type="STRING" id="1385521.N803_05295"/>
<keyword evidence="3 9" id="KW-0645">Protease</keyword>
<feature type="transmembrane region" description="Helical" evidence="9">
    <location>
        <begin position="90"/>
        <end position="108"/>
    </location>
</feature>
<dbReference type="GO" id="GO:0006508">
    <property type="term" value="P:proteolysis"/>
    <property type="evidence" value="ECO:0007669"/>
    <property type="project" value="UniProtKB-KW"/>
</dbReference>
<evidence type="ECO:0000256" key="2">
    <source>
        <dbReference type="ARBA" id="ARBA00022475"/>
    </source>
</evidence>
<dbReference type="EC" id="3.4.23.36" evidence="9"/>
<dbReference type="GO" id="GO:0005886">
    <property type="term" value="C:plasma membrane"/>
    <property type="evidence" value="ECO:0007669"/>
    <property type="project" value="UniProtKB-SubCell"/>
</dbReference>
<evidence type="ECO:0000256" key="4">
    <source>
        <dbReference type="ARBA" id="ARBA00022692"/>
    </source>
</evidence>
<comment type="function">
    <text evidence="9">This protein specifically catalyzes the removal of signal peptides from prolipoproteins.</text>
</comment>
<evidence type="ECO:0000256" key="3">
    <source>
        <dbReference type="ARBA" id="ARBA00022670"/>
    </source>
</evidence>
<feature type="signal peptide" evidence="12">
    <location>
        <begin position="1"/>
        <end position="27"/>
    </location>
</feature>
<dbReference type="PROSITE" id="PS00855">
    <property type="entry name" value="SPASE_II"/>
    <property type="match status" value="1"/>
</dbReference>
<reference evidence="13 14" key="1">
    <citation type="submission" date="2013-08" db="EMBL/GenBank/DDBJ databases">
        <title>The genome sequence of Knoellia subterranea.</title>
        <authorList>
            <person name="Zhu W."/>
            <person name="Wang G."/>
        </authorList>
    </citation>
    <scope>NUCLEOTIDE SEQUENCE [LARGE SCALE GENOMIC DNA]</scope>
    <source>
        <strain evidence="13 14">KCTC 19937</strain>
    </source>
</reference>
<accession>A0A0A0JJP4</accession>
<dbReference type="RefSeq" id="WP_084764618.1">
    <property type="nucleotide sequence ID" value="NZ_AVPK01000013.1"/>
</dbReference>
<dbReference type="UniPathway" id="UPA00665"/>
<feature type="compositionally biased region" description="Basic and acidic residues" evidence="11">
    <location>
        <begin position="199"/>
        <end position="215"/>
    </location>
</feature>
<evidence type="ECO:0000313" key="13">
    <source>
        <dbReference type="EMBL" id="KGN36272.1"/>
    </source>
</evidence>
<dbReference type="AlphaFoldDB" id="A0A0A0JJP4"/>
<evidence type="ECO:0000256" key="7">
    <source>
        <dbReference type="ARBA" id="ARBA00022989"/>
    </source>
</evidence>
<keyword evidence="12" id="KW-0732">Signal</keyword>
<evidence type="ECO:0000256" key="5">
    <source>
        <dbReference type="ARBA" id="ARBA00022750"/>
    </source>
</evidence>
<evidence type="ECO:0000256" key="12">
    <source>
        <dbReference type="SAM" id="SignalP"/>
    </source>
</evidence>
<keyword evidence="2 9" id="KW-1003">Cell membrane</keyword>
<feature type="region of interest" description="Disordered" evidence="11">
    <location>
        <begin position="151"/>
        <end position="215"/>
    </location>
</feature>
<feature type="transmembrane region" description="Helical" evidence="9">
    <location>
        <begin position="128"/>
        <end position="145"/>
    </location>
</feature>
<name>A0A0A0JJP4_9MICO</name>
<dbReference type="eggNOG" id="COG0597">
    <property type="taxonomic scope" value="Bacteria"/>
</dbReference>
<keyword evidence="8 9" id="KW-0472">Membrane</keyword>
<organism evidence="13 14">
    <name type="scientific">Knoellia subterranea KCTC 19937</name>
    <dbReference type="NCBI Taxonomy" id="1385521"/>
    <lineage>
        <taxon>Bacteria</taxon>
        <taxon>Bacillati</taxon>
        <taxon>Actinomycetota</taxon>
        <taxon>Actinomycetes</taxon>
        <taxon>Micrococcales</taxon>
        <taxon>Intrasporangiaceae</taxon>
        <taxon>Knoellia</taxon>
    </lineage>
</organism>
<sequence length="215" mass="22671">MTRARSGRTTVLLAAVTVAAIDLAAKAASEVRLADSSVDLGLLQLQLAYNSGVAFSMGNALPAAVIVTVTAAIAVALMGYAWHRAPQAGWVERAAGGAVIGGAVANVVDRARDGVVTDYLHTGWWPTFNLADTFLITGFIVIALLHTRPERTTNKPEPMEDHPATHTSHDRHSMTTNLPFAGDRSSAVAAIEHGQSSRGETKKSVDTEETKETGT</sequence>
<feature type="compositionally biased region" description="Basic and acidic residues" evidence="11">
    <location>
        <begin position="151"/>
        <end position="173"/>
    </location>
</feature>
<dbReference type="Proteomes" id="UP000030011">
    <property type="component" value="Unassembled WGS sequence"/>
</dbReference>
<comment type="subcellular location">
    <subcellularLocation>
        <location evidence="9">Cell membrane</location>
        <topology evidence="9">Multi-pass membrane protein</topology>
    </subcellularLocation>
</comment>
<dbReference type="HAMAP" id="MF_00161">
    <property type="entry name" value="LspA"/>
    <property type="match status" value="1"/>
</dbReference>
<dbReference type="GO" id="GO:0004190">
    <property type="term" value="F:aspartic-type endopeptidase activity"/>
    <property type="evidence" value="ECO:0007669"/>
    <property type="project" value="UniProtKB-UniRule"/>
</dbReference>
<feature type="chain" id="PRO_5001971327" description="Lipoprotein signal peptidase" evidence="12">
    <location>
        <begin position="28"/>
        <end position="215"/>
    </location>
</feature>
<protein>
    <recommendedName>
        <fullName evidence="9">Lipoprotein signal peptidase</fullName>
        <ecNumber evidence="9">3.4.23.36</ecNumber>
    </recommendedName>
    <alternativeName>
        <fullName evidence="9">Prolipoprotein signal peptidase</fullName>
    </alternativeName>
    <alternativeName>
        <fullName evidence="9">Signal peptidase II</fullName>
        <shortName evidence="9">SPase II</shortName>
    </alternativeName>
</protein>
<dbReference type="PRINTS" id="PR00781">
    <property type="entry name" value="LIPOSIGPTASE"/>
</dbReference>
<dbReference type="PANTHER" id="PTHR33695">
    <property type="entry name" value="LIPOPROTEIN SIGNAL PEPTIDASE"/>
    <property type="match status" value="1"/>
</dbReference>
<evidence type="ECO:0000256" key="10">
    <source>
        <dbReference type="RuleBase" id="RU004181"/>
    </source>
</evidence>
<evidence type="ECO:0000256" key="1">
    <source>
        <dbReference type="ARBA" id="ARBA00006139"/>
    </source>
</evidence>
<comment type="similarity">
    <text evidence="1 9 10">Belongs to the peptidase A8 family.</text>
</comment>
<proteinExistence type="inferred from homology"/>
<evidence type="ECO:0000313" key="14">
    <source>
        <dbReference type="Proteomes" id="UP000030011"/>
    </source>
</evidence>
<evidence type="ECO:0000256" key="9">
    <source>
        <dbReference type="HAMAP-Rule" id="MF_00161"/>
    </source>
</evidence>
<evidence type="ECO:0000256" key="11">
    <source>
        <dbReference type="SAM" id="MobiDB-lite"/>
    </source>
</evidence>
<dbReference type="PANTHER" id="PTHR33695:SF1">
    <property type="entry name" value="LIPOPROTEIN SIGNAL PEPTIDASE"/>
    <property type="match status" value="1"/>
</dbReference>
<keyword evidence="14" id="KW-1185">Reference proteome</keyword>
<comment type="caution">
    <text evidence="13">The sequence shown here is derived from an EMBL/GenBank/DDBJ whole genome shotgun (WGS) entry which is preliminary data.</text>
</comment>
<keyword evidence="7 9" id="KW-1133">Transmembrane helix</keyword>
<feature type="active site" evidence="9">
    <location>
        <position position="118"/>
    </location>
</feature>
<gene>
    <name evidence="9" type="primary">lspA</name>
    <name evidence="13" type="ORF">N803_05295</name>
</gene>
<dbReference type="NCBIfam" id="NF011351">
    <property type="entry name" value="PRK14769.1"/>
    <property type="match status" value="1"/>
</dbReference>
<comment type="pathway">
    <text evidence="9">Protein modification; lipoprotein biosynthesis (signal peptide cleavage).</text>
</comment>
<keyword evidence="6 9" id="KW-0378">Hydrolase</keyword>
<dbReference type="EMBL" id="AVPK01000013">
    <property type="protein sequence ID" value="KGN36272.1"/>
    <property type="molecule type" value="Genomic_DNA"/>
</dbReference>
<feature type="active site" evidence="9">
    <location>
        <position position="132"/>
    </location>
</feature>
<comment type="catalytic activity">
    <reaction evidence="9">
        <text>Release of signal peptides from bacterial membrane prolipoproteins. Hydrolyzes -Xaa-Yaa-Zaa-|-(S,diacylglyceryl)Cys-, in which Xaa is hydrophobic (preferably Leu), and Yaa (Ala or Ser) and Zaa (Gly or Ala) have small, neutral side chains.</text>
        <dbReference type="EC" id="3.4.23.36"/>
    </reaction>
</comment>
<keyword evidence="5 9" id="KW-0064">Aspartyl protease</keyword>
<comment type="caution">
    <text evidence="9">Lacks conserved residue(s) required for the propagation of feature annotation.</text>
</comment>
<feature type="transmembrane region" description="Helical" evidence="9">
    <location>
        <begin position="53"/>
        <end position="78"/>
    </location>
</feature>
<dbReference type="Pfam" id="PF01252">
    <property type="entry name" value="Peptidase_A8"/>
    <property type="match status" value="1"/>
</dbReference>
<evidence type="ECO:0000256" key="6">
    <source>
        <dbReference type="ARBA" id="ARBA00022801"/>
    </source>
</evidence>
<keyword evidence="4 9" id="KW-0812">Transmembrane</keyword>
<evidence type="ECO:0000256" key="8">
    <source>
        <dbReference type="ARBA" id="ARBA00023136"/>
    </source>
</evidence>
<dbReference type="InterPro" id="IPR001872">
    <property type="entry name" value="Peptidase_A8"/>
</dbReference>